<protein>
    <submittedName>
        <fullName evidence="1">Uncharacterized protein</fullName>
    </submittedName>
</protein>
<evidence type="ECO:0000313" key="2">
    <source>
        <dbReference type="Proteomes" id="UP001157502"/>
    </source>
</evidence>
<proteinExistence type="predicted"/>
<sequence>MTIFSVLGYCSTRMNGSSNNLTFKSPWMDCIDNGYVGPVICQCTEVLCFLLGTPALVWCLWISLSGGISGGLKPTQIFPINLFVVELLFCFQALGEVIYSLFPSTNTMLLQFANALYYIAWTCRPLFQSCICVERYMAVVQPVAFIKYRLRGGGTPGIYVHTHQGRNDLKQDLIGSRVRGFYQRKQFTWRKTGGVMAPLFQTCICVERYMAVVQPVAFINVYCLGVVVISVCCFFILRVLKQPGPGEVEGGRGGEKKQGTTDPQKMRAFRVVLTNLVIILMSSISVVVSYVILPNSGIDFSCNIFPMLLACNMLSVMVSPLLHLHREGRLHCRKGPETN</sequence>
<evidence type="ECO:0000313" key="1">
    <source>
        <dbReference type="EMBL" id="KAJ8000842.1"/>
    </source>
</evidence>
<reference evidence="1" key="1">
    <citation type="submission" date="2021-05" db="EMBL/GenBank/DDBJ databases">
        <authorList>
            <person name="Pan Q."/>
            <person name="Jouanno E."/>
            <person name="Zahm M."/>
            <person name="Klopp C."/>
            <person name="Cabau C."/>
            <person name="Louis A."/>
            <person name="Berthelot C."/>
            <person name="Parey E."/>
            <person name="Roest Crollius H."/>
            <person name="Montfort J."/>
            <person name="Robinson-Rechavi M."/>
            <person name="Bouchez O."/>
            <person name="Lampietro C."/>
            <person name="Lopez Roques C."/>
            <person name="Donnadieu C."/>
            <person name="Postlethwait J."/>
            <person name="Bobe J."/>
            <person name="Dillon D."/>
            <person name="Chandos A."/>
            <person name="von Hippel F."/>
            <person name="Guiguen Y."/>
        </authorList>
    </citation>
    <scope>NUCLEOTIDE SEQUENCE</scope>
    <source>
        <strain evidence="1">YG-Jan2019</strain>
    </source>
</reference>
<name>A0ACC2GB23_DALPE</name>
<dbReference type="EMBL" id="CM055742">
    <property type="protein sequence ID" value="KAJ8000842.1"/>
    <property type="molecule type" value="Genomic_DNA"/>
</dbReference>
<organism evidence="1 2">
    <name type="scientific">Dallia pectoralis</name>
    <name type="common">Alaska blackfish</name>
    <dbReference type="NCBI Taxonomy" id="75939"/>
    <lineage>
        <taxon>Eukaryota</taxon>
        <taxon>Metazoa</taxon>
        <taxon>Chordata</taxon>
        <taxon>Craniata</taxon>
        <taxon>Vertebrata</taxon>
        <taxon>Euteleostomi</taxon>
        <taxon>Actinopterygii</taxon>
        <taxon>Neopterygii</taxon>
        <taxon>Teleostei</taxon>
        <taxon>Protacanthopterygii</taxon>
        <taxon>Esociformes</taxon>
        <taxon>Umbridae</taxon>
        <taxon>Dallia</taxon>
    </lineage>
</organism>
<comment type="caution">
    <text evidence="1">The sequence shown here is derived from an EMBL/GenBank/DDBJ whole genome shotgun (WGS) entry which is preliminary data.</text>
</comment>
<dbReference type="Proteomes" id="UP001157502">
    <property type="component" value="Chromosome 15"/>
</dbReference>
<accession>A0ACC2GB23</accession>
<gene>
    <name evidence="1" type="ORF">DPEC_G00184590</name>
</gene>
<keyword evidence="2" id="KW-1185">Reference proteome</keyword>